<comment type="caution">
    <text evidence="8">The sequence shown here is derived from an EMBL/GenBank/DDBJ whole genome shotgun (WGS) entry which is preliminary data.</text>
</comment>
<evidence type="ECO:0000256" key="3">
    <source>
        <dbReference type="ARBA" id="ARBA00023015"/>
    </source>
</evidence>
<dbReference type="EMBL" id="JABTTQ020000010">
    <property type="protein sequence ID" value="KAK6147166.1"/>
    <property type="molecule type" value="Genomic_DNA"/>
</dbReference>
<comment type="similarity">
    <text evidence="2">Belongs to the bZIP family.</text>
</comment>
<reference evidence="8 9" key="1">
    <citation type="journal article" date="2021" name="Comput. Struct. Biotechnol. J.">
        <title>De novo genome assembly of the potent medicinal plant Rehmannia glutinosa using nanopore technology.</title>
        <authorList>
            <person name="Ma L."/>
            <person name="Dong C."/>
            <person name="Song C."/>
            <person name="Wang X."/>
            <person name="Zheng X."/>
            <person name="Niu Y."/>
            <person name="Chen S."/>
            <person name="Feng W."/>
        </authorList>
    </citation>
    <scope>NUCLEOTIDE SEQUENCE [LARGE SCALE GENOMIC DNA]</scope>
    <source>
        <strain evidence="8">DH-2019</strain>
    </source>
</reference>
<keyword evidence="4" id="KW-0238">DNA-binding</keyword>
<gene>
    <name evidence="8" type="ORF">DH2020_018078</name>
</gene>
<proteinExistence type="inferred from homology"/>
<sequence>MERAGVSVGARTAAEEGEDDRLATCELEEEDGGPMVACELEAAKALAGLARFSALHGGAVTSGELERRLVTEAAGTSTSHSQDQDQIIAGRQFWHYASPRITSPEKTDKIVENIPSQLRRTNCQSNSASKSRPKLTQAEKEARKIRRVLANRESARQTIRRRQAMYVDLTRKAADVLEENENLKKLAKIKEAEERDAQEEPNTSQAEKSTSTPIYPPSIFPCFWPSILPSSDVFNNTLHSYYGTKEGENAHQCNTCSCSETPVHEDNSQLSTNRNMGAEASNSKKSMDVGGVRGPGLTFPSDSGDENTARHPNGTIFVPGLFSRVRESPGPSRNCDVDDTCDVNVVSPHERMRHGLSQKNQEAIVSRHYKKSEDIFVASEARRRRKELMKLKNIDSHHVNTR</sequence>
<dbReference type="CDD" id="cd14702">
    <property type="entry name" value="bZIP_plant_GBF1"/>
    <property type="match status" value="1"/>
</dbReference>
<evidence type="ECO:0000256" key="2">
    <source>
        <dbReference type="ARBA" id="ARBA00007163"/>
    </source>
</evidence>
<feature type="compositionally biased region" description="Polar residues" evidence="7">
    <location>
        <begin position="200"/>
        <end position="213"/>
    </location>
</feature>
<dbReference type="InterPro" id="IPR045314">
    <property type="entry name" value="bZIP_plant_GBF1"/>
</dbReference>
<evidence type="ECO:0000256" key="5">
    <source>
        <dbReference type="ARBA" id="ARBA00023163"/>
    </source>
</evidence>
<organism evidence="8 9">
    <name type="scientific">Rehmannia glutinosa</name>
    <name type="common">Chinese foxglove</name>
    <dbReference type="NCBI Taxonomy" id="99300"/>
    <lineage>
        <taxon>Eukaryota</taxon>
        <taxon>Viridiplantae</taxon>
        <taxon>Streptophyta</taxon>
        <taxon>Embryophyta</taxon>
        <taxon>Tracheophyta</taxon>
        <taxon>Spermatophyta</taxon>
        <taxon>Magnoliopsida</taxon>
        <taxon>eudicotyledons</taxon>
        <taxon>Gunneridae</taxon>
        <taxon>Pentapetalae</taxon>
        <taxon>asterids</taxon>
        <taxon>lamiids</taxon>
        <taxon>Lamiales</taxon>
        <taxon>Orobanchaceae</taxon>
        <taxon>Rehmannieae</taxon>
        <taxon>Rehmannia</taxon>
    </lineage>
</organism>
<dbReference type="PANTHER" id="PTHR45967:SF28">
    <property type="entry name" value="BASIC-LEUCINE ZIPPER (BZIP) TRANSCRIPTION FACTOR FAMILY PROTEIN"/>
    <property type="match status" value="1"/>
</dbReference>
<protein>
    <recommendedName>
        <fullName evidence="10">BZIP domain-containing protein</fullName>
    </recommendedName>
</protein>
<keyword evidence="3" id="KW-0805">Transcription regulation</keyword>
<evidence type="ECO:0000313" key="8">
    <source>
        <dbReference type="EMBL" id="KAK6147166.1"/>
    </source>
</evidence>
<dbReference type="Proteomes" id="UP001318860">
    <property type="component" value="Unassembled WGS sequence"/>
</dbReference>
<evidence type="ECO:0000256" key="4">
    <source>
        <dbReference type="ARBA" id="ARBA00023125"/>
    </source>
</evidence>
<keyword evidence="5" id="KW-0804">Transcription</keyword>
<feature type="region of interest" description="Disordered" evidence="7">
    <location>
        <begin position="1"/>
        <end position="22"/>
    </location>
</feature>
<evidence type="ECO:0000256" key="6">
    <source>
        <dbReference type="ARBA" id="ARBA00023242"/>
    </source>
</evidence>
<feature type="region of interest" description="Disordered" evidence="7">
    <location>
        <begin position="191"/>
        <end position="213"/>
    </location>
</feature>
<feature type="region of interest" description="Disordered" evidence="7">
    <location>
        <begin position="119"/>
        <end position="141"/>
    </location>
</feature>
<evidence type="ECO:0008006" key="10">
    <source>
        <dbReference type="Google" id="ProtNLM"/>
    </source>
</evidence>
<evidence type="ECO:0000313" key="9">
    <source>
        <dbReference type="Proteomes" id="UP001318860"/>
    </source>
</evidence>
<dbReference type="PANTHER" id="PTHR45967">
    <property type="entry name" value="G-BOX-BINDING FACTOR 3-RELATED"/>
    <property type="match status" value="1"/>
</dbReference>
<keyword evidence="9" id="KW-1185">Reference proteome</keyword>
<evidence type="ECO:0000256" key="1">
    <source>
        <dbReference type="ARBA" id="ARBA00004123"/>
    </source>
</evidence>
<name>A0ABR0WKN8_REHGL</name>
<feature type="compositionally biased region" description="Polar residues" evidence="7">
    <location>
        <begin position="119"/>
        <end position="130"/>
    </location>
</feature>
<keyword evidence="6" id="KW-0539">Nucleus</keyword>
<dbReference type="InterPro" id="IPR044827">
    <property type="entry name" value="GBF-like"/>
</dbReference>
<comment type="subcellular location">
    <subcellularLocation>
        <location evidence="1">Nucleus</location>
    </subcellularLocation>
</comment>
<accession>A0ABR0WKN8</accession>
<evidence type="ECO:0000256" key="7">
    <source>
        <dbReference type="SAM" id="MobiDB-lite"/>
    </source>
</evidence>